<evidence type="ECO:0000313" key="2">
    <source>
        <dbReference type="EMBL" id="CAE0782526.1"/>
    </source>
</evidence>
<protein>
    <recommendedName>
        <fullName evidence="1">F-box domain-containing protein</fullName>
    </recommendedName>
</protein>
<dbReference type="CDD" id="cd09917">
    <property type="entry name" value="F-box_SF"/>
    <property type="match status" value="1"/>
</dbReference>
<dbReference type="GO" id="GO:0032436">
    <property type="term" value="P:positive regulation of proteasomal ubiquitin-dependent protein catabolic process"/>
    <property type="evidence" value="ECO:0007669"/>
    <property type="project" value="TreeGrafter"/>
</dbReference>
<dbReference type="InterPro" id="IPR001810">
    <property type="entry name" value="F-box_dom"/>
</dbReference>
<feature type="domain" description="F-box" evidence="1">
    <location>
        <begin position="7"/>
        <end position="41"/>
    </location>
</feature>
<dbReference type="Pfam" id="PF12937">
    <property type="entry name" value="F-box-like"/>
    <property type="match status" value="1"/>
</dbReference>
<dbReference type="InterPro" id="IPR036047">
    <property type="entry name" value="F-box-like_dom_sf"/>
</dbReference>
<name>A0A7S4C033_CHRCT</name>
<sequence length="427" mass="44792">METLLGEELLGAILSMLPVADLCQSSRVSTRWRAAVSCEMSLRDAKTMQAGASIWKAAMYTLSAEDAHREAMDKIARRATKQAISEMDVLPNLAIVLSCNSFNFSGSGELAQCVSSLLPLHTLVLSLECGGVMGPIFGERVYELCGVEKRNTPAPGTLCEVESGNAVVVQLASLPSTMLSWILLRPGRRNRPRYCFGCPPRAPAHVGAGRLPFEQCEGSRDQVETALLQWSDPASGSLVFTSLTDIWGNTQLRSFVHAHKLLAGGVAQSVSLACRGSVNGPLPAAAVVLQFAGGNGMSVCSIPEETGHGAARVGGALRMFLNRADVDKEVTGEPTVYCPAHSTAPNAALPAFSGGFVVTCNGRGADFHCELDAESTAVRTVLPGVAVAGFFSAGEYGPACLAVGDAKDGHSGHADMLGYTCVTALFS</sequence>
<accession>A0A7S4C033</accession>
<dbReference type="PANTHER" id="PTHR14939:SF5">
    <property type="entry name" value="F-BOX ONLY PROTEIN 22"/>
    <property type="match status" value="1"/>
</dbReference>
<dbReference type="PANTHER" id="PTHR14939">
    <property type="entry name" value="F-BOX ONLY PROTEIN 22"/>
    <property type="match status" value="1"/>
</dbReference>
<dbReference type="GO" id="GO:0000209">
    <property type="term" value="P:protein polyubiquitination"/>
    <property type="evidence" value="ECO:0007669"/>
    <property type="project" value="TreeGrafter"/>
</dbReference>
<organism evidence="2">
    <name type="scientific">Chrysotila carterae</name>
    <name type="common">Marine alga</name>
    <name type="synonym">Syracosphaera carterae</name>
    <dbReference type="NCBI Taxonomy" id="13221"/>
    <lineage>
        <taxon>Eukaryota</taxon>
        <taxon>Haptista</taxon>
        <taxon>Haptophyta</taxon>
        <taxon>Prymnesiophyceae</taxon>
        <taxon>Isochrysidales</taxon>
        <taxon>Isochrysidaceae</taxon>
        <taxon>Chrysotila</taxon>
    </lineage>
</organism>
<dbReference type="SUPFAM" id="SSF81383">
    <property type="entry name" value="F-box domain"/>
    <property type="match status" value="1"/>
</dbReference>
<dbReference type="Gene3D" id="1.20.1280.50">
    <property type="match status" value="1"/>
</dbReference>
<dbReference type="EMBL" id="HBIZ01055003">
    <property type="protein sequence ID" value="CAE0782526.1"/>
    <property type="molecule type" value="Transcribed_RNA"/>
</dbReference>
<gene>
    <name evidence="2" type="ORF">PCAR00345_LOCUS35228</name>
</gene>
<dbReference type="AlphaFoldDB" id="A0A7S4C033"/>
<evidence type="ECO:0000259" key="1">
    <source>
        <dbReference type="Pfam" id="PF12937"/>
    </source>
</evidence>
<proteinExistence type="predicted"/>
<reference evidence="2" key="1">
    <citation type="submission" date="2021-01" db="EMBL/GenBank/DDBJ databases">
        <authorList>
            <person name="Corre E."/>
            <person name="Pelletier E."/>
            <person name="Niang G."/>
            <person name="Scheremetjew M."/>
            <person name="Finn R."/>
            <person name="Kale V."/>
            <person name="Holt S."/>
            <person name="Cochrane G."/>
            <person name="Meng A."/>
            <person name="Brown T."/>
            <person name="Cohen L."/>
        </authorList>
    </citation>
    <scope>NUCLEOTIDE SEQUENCE</scope>
    <source>
        <strain evidence="2">CCMP645</strain>
    </source>
</reference>